<accession>K8XJX4</accession>
<gene>
    <name evidence="1" type="ORF">WSS_A31820</name>
</gene>
<dbReference type="AlphaFoldDB" id="K8XJX4"/>
<evidence type="ECO:0000313" key="2">
    <source>
        <dbReference type="Proteomes" id="UP000005951"/>
    </source>
</evidence>
<proteinExistence type="predicted"/>
<organism evidence="1 2">
    <name type="scientific">Rhodococcus opacus M213</name>
    <dbReference type="NCBI Taxonomy" id="1129896"/>
    <lineage>
        <taxon>Bacteria</taxon>
        <taxon>Bacillati</taxon>
        <taxon>Actinomycetota</taxon>
        <taxon>Actinomycetes</taxon>
        <taxon>Mycobacteriales</taxon>
        <taxon>Nocardiaceae</taxon>
        <taxon>Rhodococcus</taxon>
    </lineage>
</organism>
<dbReference type="Proteomes" id="UP000005951">
    <property type="component" value="Unassembled WGS sequence"/>
</dbReference>
<sequence>MLVECGQGGCHPTHISEAGSLVCTFRCPPSNGILPRFRTFDQLVEEVPVELSESLRRLTDGAIVE</sequence>
<reference evidence="1 2" key="1">
    <citation type="journal article" date="2013" name="Genome Announc.">
        <title>Draft Genome Sequence of Rhodococcus opacus Strain M213 Shows a Diverse Catabolic Potential.</title>
        <authorList>
            <person name="Pathak A."/>
            <person name="Green S.J."/>
            <person name="Ogram A."/>
            <person name="Chauhan A."/>
        </authorList>
    </citation>
    <scope>NUCLEOTIDE SEQUENCE [LARGE SCALE GENOMIC DNA]</scope>
    <source>
        <strain evidence="1 2">M213</strain>
    </source>
</reference>
<dbReference type="EMBL" id="AJYC02000103">
    <property type="protein sequence ID" value="EKT78572.1"/>
    <property type="molecule type" value="Genomic_DNA"/>
</dbReference>
<evidence type="ECO:0000313" key="1">
    <source>
        <dbReference type="EMBL" id="EKT78572.1"/>
    </source>
</evidence>
<comment type="caution">
    <text evidence="1">The sequence shown here is derived from an EMBL/GenBank/DDBJ whole genome shotgun (WGS) entry which is preliminary data.</text>
</comment>
<name>K8XJX4_RHOOP</name>
<protein>
    <submittedName>
        <fullName evidence="1">Uncharacterized protein</fullName>
    </submittedName>
</protein>